<feature type="binding site" evidence="10">
    <location>
        <position position="32"/>
    </location>
    <ligand>
        <name>[4Fe-4S] cluster</name>
        <dbReference type="ChEBI" id="CHEBI:49883"/>
        <label>1</label>
        <note>4Fe-4S-S-AdoMet</note>
    </ligand>
</feature>
<feature type="binding site" evidence="10">
    <location>
        <position position="79"/>
    </location>
    <ligand>
        <name>S-adenosyl-L-methionine</name>
        <dbReference type="ChEBI" id="CHEBI:59789"/>
    </ligand>
</feature>
<dbReference type="InterPro" id="IPR013785">
    <property type="entry name" value="Aldolase_TIM"/>
</dbReference>
<dbReference type="PANTHER" id="PTHR22960:SF0">
    <property type="entry name" value="MOLYBDENUM COFACTOR BIOSYNTHESIS PROTEIN 1"/>
    <property type="match status" value="1"/>
</dbReference>
<keyword evidence="3 10" id="KW-0479">Metal-binding</keyword>
<dbReference type="SFLD" id="SFLDG01386">
    <property type="entry name" value="main_SPASM_domain-containing"/>
    <property type="match status" value="1"/>
</dbReference>
<dbReference type="NCBIfam" id="TIGR02666">
    <property type="entry name" value="moaA"/>
    <property type="match status" value="1"/>
</dbReference>
<dbReference type="PROSITE" id="PS51918">
    <property type="entry name" value="RADICAL_SAM"/>
    <property type="match status" value="1"/>
</dbReference>
<dbReference type="Gene3D" id="3.20.20.70">
    <property type="entry name" value="Aldolase class I"/>
    <property type="match status" value="1"/>
</dbReference>
<keyword evidence="7 10" id="KW-0342">GTP-binding</keyword>
<feature type="domain" description="Radical SAM core" evidence="11">
    <location>
        <begin position="16"/>
        <end position="243"/>
    </location>
</feature>
<dbReference type="Proteomes" id="UP000470875">
    <property type="component" value="Unassembled WGS sequence"/>
</dbReference>
<dbReference type="CDD" id="cd01335">
    <property type="entry name" value="Radical_SAM"/>
    <property type="match status" value="1"/>
</dbReference>
<feature type="binding site" evidence="10">
    <location>
        <position position="204"/>
    </location>
    <ligand>
        <name>S-adenosyl-L-methionine</name>
        <dbReference type="ChEBI" id="CHEBI:59789"/>
    </ligand>
</feature>
<feature type="binding site" evidence="10">
    <location>
        <position position="25"/>
    </location>
    <ligand>
        <name>GTP</name>
        <dbReference type="ChEBI" id="CHEBI:37565"/>
    </ligand>
</feature>
<comment type="similarity">
    <text evidence="10">Belongs to the radical SAM superfamily. MoaA family.</text>
</comment>
<keyword evidence="2 10" id="KW-0949">S-adenosyl-L-methionine</keyword>
<dbReference type="InterPro" id="IPR040064">
    <property type="entry name" value="MoaA-like"/>
</dbReference>
<proteinExistence type="inferred from homology"/>
<keyword evidence="9 10" id="KW-0456">Lyase</keyword>
<comment type="subunit">
    <text evidence="10">Monomer and homodimer.</text>
</comment>
<protein>
    <recommendedName>
        <fullName evidence="10">GTP 3',8-cyclase</fullName>
        <ecNumber evidence="10">4.1.99.22</ecNumber>
    </recommendedName>
    <alternativeName>
        <fullName evidence="10">Molybdenum cofactor biosynthesis protein A</fullName>
    </alternativeName>
</protein>
<dbReference type="EC" id="4.1.99.22" evidence="10"/>
<dbReference type="InterPro" id="IPR013483">
    <property type="entry name" value="MoaA"/>
</dbReference>
<feature type="binding site" evidence="10">
    <location>
        <position position="75"/>
    </location>
    <ligand>
        <name>GTP</name>
        <dbReference type="ChEBI" id="CHEBI:37565"/>
    </ligand>
</feature>
<evidence type="ECO:0000313" key="13">
    <source>
        <dbReference type="Proteomes" id="UP000470875"/>
    </source>
</evidence>
<dbReference type="Pfam" id="PF06463">
    <property type="entry name" value="Mob_synth_C"/>
    <property type="match status" value="1"/>
</dbReference>
<comment type="catalytic activity">
    <reaction evidence="10">
        <text>GTP + AH2 + S-adenosyl-L-methionine = (8S)-3',8-cyclo-7,8-dihydroguanosine 5'-triphosphate + 5'-deoxyadenosine + L-methionine + A + H(+)</text>
        <dbReference type="Rhea" id="RHEA:49576"/>
        <dbReference type="ChEBI" id="CHEBI:13193"/>
        <dbReference type="ChEBI" id="CHEBI:15378"/>
        <dbReference type="ChEBI" id="CHEBI:17319"/>
        <dbReference type="ChEBI" id="CHEBI:17499"/>
        <dbReference type="ChEBI" id="CHEBI:37565"/>
        <dbReference type="ChEBI" id="CHEBI:57844"/>
        <dbReference type="ChEBI" id="CHEBI:59789"/>
        <dbReference type="ChEBI" id="CHEBI:131766"/>
        <dbReference type="EC" id="4.1.99.22"/>
    </reaction>
</comment>
<dbReference type="GO" id="GO:0006777">
    <property type="term" value="P:Mo-molybdopterin cofactor biosynthetic process"/>
    <property type="evidence" value="ECO:0007669"/>
    <property type="project" value="UniProtKB-UniRule"/>
</dbReference>
<keyword evidence="13" id="KW-1185">Reference proteome</keyword>
<feature type="binding site" evidence="10">
    <location>
        <position position="170"/>
    </location>
    <ligand>
        <name>GTP</name>
        <dbReference type="ChEBI" id="CHEBI:37565"/>
    </ligand>
</feature>
<dbReference type="GO" id="GO:0061798">
    <property type="term" value="F:GTP 3',8'-cyclase activity"/>
    <property type="evidence" value="ECO:0007669"/>
    <property type="project" value="UniProtKB-UniRule"/>
</dbReference>
<comment type="caution">
    <text evidence="12">The sequence shown here is derived from an EMBL/GenBank/DDBJ whole genome shotgun (WGS) entry which is preliminary data.</text>
</comment>
<keyword evidence="1 10" id="KW-0004">4Fe-4S</keyword>
<dbReference type="GO" id="GO:0046872">
    <property type="term" value="F:metal ion binding"/>
    <property type="evidence" value="ECO:0007669"/>
    <property type="project" value="UniProtKB-KW"/>
</dbReference>
<dbReference type="PANTHER" id="PTHR22960">
    <property type="entry name" value="MOLYBDOPTERIN COFACTOR SYNTHESIS PROTEIN A"/>
    <property type="match status" value="1"/>
</dbReference>
<dbReference type="GO" id="GO:1904047">
    <property type="term" value="F:S-adenosyl-L-methionine binding"/>
    <property type="evidence" value="ECO:0007669"/>
    <property type="project" value="UniProtKB-UniRule"/>
</dbReference>
<feature type="binding site" evidence="10">
    <location>
        <position position="265"/>
    </location>
    <ligand>
        <name>[4Fe-4S] cluster</name>
        <dbReference type="ChEBI" id="CHEBI:49883"/>
        <label>2</label>
        <note>4Fe-4S-substrate</note>
    </ligand>
</feature>
<comment type="function">
    <text evidence="10">Catalyzes the cyclization of GTP to (8S)-3',8-cyclo-7,8-dihydroguanosine 5'-triphosphate.</text>
</comment>
<feature type="binding site" evidence="10">
    <location>
        <begin position="270"/>
        <end position="272"/>
    </location>
    <ligand>
        <name>GTP</name>
        <dbReference type="ChEBI" id="CHEBI:37565"/>
    </ligand>
</feature>
<sequence>MHPTLPQGTVTELVDSYGRVHRSMRISITDKCQLRCTYCMPAEGLPWIAKDDLLSPEEIYFLAKAAYSAGIREFRLTGGEPLIRPEVVDIVARLATLSTAEDPVDLSMTTNAVLLPRFAVRLKEAGLNRLNVSLDTLRPERFAKLTLRNSLEQVLDGLHAAKDAGFTPIKINTLIMPGVNDDEILDLTDFSLKNGYELRFIEHMPLGISAWDADTIVTQADILRELSQRYTLTEMPNRKSAPAARWRIDDGGTVGIIASVTNPFCGDCDRLRLSADGKMRTCLFSDDETDLRESLRNGADTQAILRIMALATLGKGPGHSVGQADYVRPKKGMSQIGG</sequence>
<dbReference type="EMBL" id="VULO01000012">
    <property type="protein sequence ID" value="MSS85121.1"/>
    <property type="molecule type" value="Genomic_DNA"/>
</dbReference>
<gene>
    <name evidence="10 12" type="primary">moaA</name>
    <name evidence="12" type="ORF">FYJ24_10185</name>
</gene>
<evidence type="ECO:0000256" key="3">
    <source>
        <dbReference type="ARBA" id="ARBA00022723"/>
    </source>
</evidence>
<keyword evidence="8 10" id="KW-0501">Molybdenum cofactor biosynthesis</keyword>
<dbReference type="UniPathway" id="UPA00344"/>
<dbReference type="CDD" id="cd21117">
    <property type="entry name" value="Twitch_MoaA"/>
    <property type="match status" value="1"/>
</dbReference>
<feature type="binding site" evidence="10">
    <location>
        <position position="282"/>
    </location>
    <ligand>
        <name>[4Fe-4S] cluster</name>
        <dbReference type="ChEBI" id="CHEBI:49883"/>
        <label>2</label>
        <note>4Fe-4S-substrate</note>
    </ligand>
</feature>
<accession>A0A6N7W6W1</accession>
<feature type="binding site" evidence="10">
    <location>
        <position position="39"/>
    </location>
    <ligand>
        <name>[4Fe-4S] cluster</name>
        <dbReference type="ChEBI" id="CHEBI:49883"/>
        <label>1</label>
        <note>4Fe-4S-S-AdoMet</note>
    </ligand>
</feature>
<evidence type="ECO:0000256" key="10">
    <source>
        <dbReference type="HAMAP-Rule" id="MF_01225"/>
    </source>
</evidence>
<organism evidence="12 13">
    <name type="scientific">Scrofimicrobium canadense</name>
    <dbReference type="NCBI Taxonomy" id="2652290"/>
    <lineage>
        <taxon>Bacteria</taxon>
        <taxon>Bacillati</taxon>
        <taxon>Actinomycetota</taxon>
        <taxon>Actinomycetes</taxon>
        <taxon>Actinomycetales</taxon>
        <taxon>Actinomycetaceae</taxon>
        <taxon>Scrofimicrobium</taxon>
    </lineage>
</organism>
<dbReference type="InterPro" id="IPR010505">
    <property type="entry name" value="MoaA_twitch"/>
</dbReference>
<evidence type="ECO:0000256" key="6">
    <source>
        <dbReference type="ARBA" id="ARBA00023014"/>
    </source>
</evidence>
<dbReference type="InterPro" id="IPR058240">
    <property type="entry name" value="rSAM_sf"/>
</dbReference>
<evidence type="ECO:0000256" key="9">
    <source>
        <dbReference type="ARBA" id="ARBA00023239"/>
    </source>
</evidence>
<evidence type="ECO:0000256" key="8">
    <source>
        <dbReference type="ARBA" id="ARBA00023150"/>
    </source>
</evidence>
<dbReference type="SFLD" id="SFLDG01067">
    <property type="entry name" value="SPASM/twitch_domain_containing"/>
    <property type="match status" value="1"/>
</dbReference>
<dbReference type="NCBIfam" id="NF001199">
    <property type="entry name" value="PRK00164.2-1"/>
    <property type="match status" value="1"/>
</dbReference>
<keyword evidence="5 10" id="KW-0408">Iron</keyword>
<evidence type="ECO:0000256" key="5">
    <source>
        <dbReference type="ARBA" id="ARBA00023004"/>
    </source>
</evidence>
<dbReference type="InterPro" id="IPR006638">
    <property type="entry name" value="Elp3/MiaA/NifB-like_rSAM"/>
</dbReference>
<name>A0A6N7W6W1_9ACTO</name>
<feature type="binding site" evidence="10">
    <location>
        <position position="38"/>
    </location>
    <ligand>
        <name>S-adenosyl-L-methionine</name>
        <dbReference type="ChEBI" id="CHEBI:59789"/>
    </ligand>
</feature>
<dbReference type="AlphaFoldDB" id="A0A6N7W6W1"/>
<keyword evidence="6 10" id="KW-0411">Iron-sulfur</keyword>
<feature type="binding site" evidence="10">
    <location>
        <position position="268"/>
    </location>
    <ligand>
        <name>[4Fe-4S] cluster</name>
        <dbReference type="ChEBI" id="CHEBI:49883"/>
        <label>2</label>
        <note>4Fe-4S-substrate</note>
    </ligand>
</feature>
<dbReference type="SFLD" id="SFLDS00029">
    <property type="entry name" value="Radical_SAM"/>
    <property type="match status" value="1"/>
</dbReference>
<evidence type="ECO:0000256" key="2">
    <source>
        <dbReference type="ARBA" id="ARBA00022691"/>
    </source>
</evidence>
<evidence type="ECO:0000259" key="11">
    <source>
        <dbReference type="PROSITE" id="PS51918"/>
    </source>
</evidence>
<dbReference type="HAMAP" id="MF_01225_B">
    <property type="entry name" value="MoaA_B"/>
    <property type="match status" value="1"/>
</dbReference>
<dbReference type="SMART" id="SM00729">
    <property type="entry name" value="Elp3"/>
    <property type="match status" value="1"/>
</dbReference>
<dbReference type="GO" id="GO:0005525">
    <property type="term" value="F:GTP binding"/>
    <property type="evidence" value="ECO:0007669"/>
    <property type="project" value="UniProtKB-UniRule"/>
</dbReference>
<evidence type="ECO:0000313" key="12">
    <source>
        <dbReference type="EMBL" id="MSS85121.1"/>
    </source>
</evidence>
<feature type="binding site" evidence="10">
    <location>
        <position position="109"/>
    </location>
    <ligand>
        <name>GTP</name>
        <dbReference type="ChEBI" id="CHEBI:37565"/>
    </ligand>
</feature>
<evidence type="ECO:0000256" key="4">
    <source>
        <dbReference type="ARBA" id="ARBA00022741"/>
    </source>
</evidence>
<feature type="binding site" evidence="10">
    <location>
        <position position="133"/>
    </location>
    <ligand>
        <name>S-adenosyl-L-methionine</name>
        <dbReference type="ChEBI" id="CHEBI:59789"/>
    </ligand>
</feature>
<dbReference type="SFLD" id="SFLDG01383">
    <property type="entry name" value="cyclic_pyranopterin_phosphate"/>
    <property type="match status" value="1"/>
</dbReference>
<dbReference type="InterPro" id="IPR007197">
    <property type="entry name" value="rSAM"/>
</dbReference>
<dbReference type="Pfam" id="PF04055">
    <property type="entry name" value="Radical_SAM"/>
    <property type="match status" value="1"/>
</dbReference>
<evidence type="ECO:0000256" key="1">
    <source>
        <dbReference type="ARBA" id="ARBA00022485"/>
    </source>
</evidence>
<reference evidence="12 13" key="1">
    <citation type="submission" date="2019-08" db="EMBL/GenBank/DDBJ databases">
        <title>In-depth cultivation of the pig gut microbiome towards novel bacterial diversity and tailored functional studies.</title>
        <authorList>
            <person name="Wylensek D."/>
            <person name="Hitch T.C.A."/>
            <person name="Clavel T."/>
        </authorList>
    </citation>
    <scope>NUCLEOTIDE SEQUENCE [LARGE SCALE GENOMIC DNA]</scope>
    <source>
        <strain evidence="12 13">WB03_NA08</strain>
    </source>
</reference>
<feature type="binding site" evidence="10">
    <location>
        <position position="36"/>
    </location>
    <ligand>
        <name>[4Fe-4S] cluster</name>
        <dbReference type="ChEBI" id="CHEBI:49883"/>
        <label>1</label>
        <note>4Fe-4S-S-AdoMet</note>
    </ligand>
</feature>
<dbReference type="GO" id="GO:0051539">
    <property type="term" value="F:4 iron, 4 sulfur cluster binding"/>
    <property type="evidence" value="ECO:0007669"/>
    <property type="project" value="UniProtKB-UniRule"/>
</dbReference>
<dbReference type="SUPFAM" id="SSF102114">
    <property type="entry name" value="Radical SAM enzymes"/>
    <property type="match status" value="1"/>
</dbReference>
<dbReference type="InterPro" id="IPR050105">
    <property type="entry name" value="MoCo_biosynth_MoaA/MoaC"/>
</dbReference>
<comment type="pathway">
    <text evidence="10">Cofactor biosynthesis; molybdopterin biosynthesis.</text>
</comment>
<dbReference type="GO" id="GO:0061799">
    <property type="term" value="F:cyclic pyranopterin monophosphate synthase activity"/>
    <property type="evidence" value="ECO:0007669"/>
    <property type="project" value="TreeGrafter"/>
</dbReference>
<evidence type="ECO:0000256" key="7">
    <source>
        <dbReference type="ARBA" id="ARBA00023134"/>
    </source>
</evidence>
<comment type="cofactor">
    <cofactor evidence="10">
        <name>[4Fe-4S] cluster</name>
        <dbReference type="ChEBI" id="CHEBI:49883"/>
    </cofactor>
    <text evidence="10">Binds 2 [4Fe-4S] clusters. Binds 1 [4Fe-4S] cluster coordinated with 3 cysteines and an exchangeable S-adenosyl-L-methionine and 1 [4Fe-4S] cluster coordinated with 3 cysteines and the GTP-derived substrate.</text>
</comment>
<keyword evidence="4 10" id="KW-0547">Nucleotide-binding</keyword>